<organism evidence="3 4">
    <name type="scientific">Kribbella qitaiheensis</name>
    <dbReference type="NCBI Taxonomy" id="1544730"/>
    <lineage>
        <taxon>Bacteria</taxon>
        <taxon>Bacillati</taxon>
        <taxon>Actinomycetota</taxon>
        <taxon>Actinomycetes</taxon>
        <taxon>Propionibacteriales</taxon>
        <taxon>Kribbellaceae</taxon>
        <taxon>Kribbella</taxon>
    </lineage>
</organism>
<feature type="compositionally biased region" description="Polar residues" evidence="1">
    <location>
        <begin position="169"/>
        <end position="186"/>
    </location>
</feature>
<evidence type="ECO:0000313" key="4">
    <source>
        <dbReference type="Proteomes" id="UP000515563"/>
    </source>
</evidence>
<dbReference type="Proteomes" id="UP000515563">
    <property type="component" value="Chromosome"/>
</dbReference>
<dbReference type="Pfam" id="PF08592">
    <property type="entry name" value="Anthrone_oxy"/>
    <property type="match status" value="1"/>
</dbReference>
<proteinExistence type="predicted"/>
<name>A0A7G6X0L1_9ACTN</name>
<dbReference type="AlphaFoldDB" id="A0A7G6X0L1"/>
<feature type="region of interest" description="Disordered" evidence="1">
    <location>
        <begin position="165"/>
        <end position="186"/>
    </location>
</feature>
<dbReference type="EMBL" id="CP043661">
    <property type="protein sequence ID" value="QNE19776.1"/>
    <property type="molecule type" value="Genomic_DNA"/>
</dbReference>
<protein>
    <submittedName>
        <fullName evidence="3">DUF1772 domain-containing protein</fullName>
    </submittedName>
</protein>
<sequence>MNLTKILTLAALVGTALMGGVFFAFGTAVMGSLQRMPAGQGAAAMNLMNVRIQNPLFLLIFMGTALVCVALAIIAFVQNSPGKWWLVGGAALYLIGVIVLSFAVNIPLNDKLATFDPTSAAGAADWLNYLAKWNPANNVRAIACALGVIAFGLALASGARSGEARQGISGATPTPQYGSAQFPNQR</sequence>
<dbReference type="RefSeq" id="WP_185441717.1">
    <property type="nucleotide sequence ID" value="NZ_CP043661.1"/>
</dbReference>
<feature type="transmembrane region" description="Helical" evidence="2">
    <location>
        <begin position="139"/>
        <end position="159"/>
    </location>
</feature>
<reference evidence="4" key="1">
    <citation type="submission" date="2019-09" db="EMBL/GenBank/DDBJ databases">
        <title>Antimicrobial potential of Antarctic Bacteria.</title>
        <authorList>
            <person name="Benaud N."/>
            <person name="Edwards R.J."/>
            <person name="Ferrari B.C."/>
        </authorList>
    </citation>
    <scope>NUCLEOTIDE SEQUENCE [LARGE SCALE GENOMIC DNA]</scope>
    <source>
        <strain evidence="4">SPB151</strain>
    </source>
</reference>
<evidence type="ECO:0000256" key="2">
    <source>
        <dbReference type="SAM" id="Phobius"/>
    </source>
</evidence>
<accession>A0A7G6X0L1</accession>
<keyword evidence="2" id="KW-0812">Transmembrane</keyword>
<reference evidence="3 4" key="2">
    <citation type="journal article" date="2020" name="Microbiol. Resour. Announc.">
        <title>Antarctic desert soil bacteria exhibit high novel natural product potential, evaluated through long-read genome sequencing and comparative genomics.</title>
        <authorList>
            <person name="Benaud N."/>
            <person name="Edwards R.J."/>
            <person name="Amos T.G."/>
            <person name="D'Agostino P.M."/>
            <person name="Gutierrez-Chavez C."/>
            <person name="Montgomery K."/>
            <person name="Nicetic I."/>
            <person name="Ferrari B.C."/>
        </authorList>
    </citation>
    <scope>NUCLEOTIDE SEQUENCE [LARGE SCALE GENOMIC DNA]</scope>
    <source>
        <strain evidence="3 4">SPB151</strain>
    </source>
</reference>
<feature type="transmembrane region" description="Helical" evidence="2">
    <location>
        <begin position="56"/>
        <end position="77"/>
    </location>
</feature>
<feature type="transmembrane region" description="Helical" evidence="2">
    <location>
        <begin position="84"/>
        <end position="104"/>
    </location>
</feature>
<keyword evidence="4" id="KW-1185">Reference proteome</keyword>
<dbReference type="InterPro" id="IPR013901">
    <property type="entry name" value="Anthrone_oxy"/>
</dbReference>
<dbReference type="KEGG" id="kqi:F1D05_19965"/>
<gene>
    <name evidence="3" type="ORF">F1D05_19965</name>
</gene>
<evidence type="ECO:0000256" key="1">
    <source>
        <dbReference type="SAM" id="MobiDB-lite"/>
    </source>
</evidence>
<evidence type="ECO:0000313" key="3">
    <source>
        <dbReference type="EMBL" id="QNE19776.1"/>
    </source>
</evidence>
<keyword evidence="2" id="KW-0472">Membrane</keyword>
<keyword evidence="2" id="KW-1133">Transmembrane helix</keyword>